<dbReference type="Proteomes" id="UP001175227">
    <property type="component" value="Unassembled WGS sequence"/>
</dbReference>
<gene>
    <name evidence="2" type="ORF">IW261DRAFT_1424802</name>
</gene>
<evidence type="ECO:0000313" key="2">
    <source>
        <dbReference type="EMBL" id="KAK0471858.1"/>
    </source>
</evidence>
<proteinExistence type="predicted"/>
<organism evidence="2 3">
    <name type="scientific">Armillaria novae-zelandiae</name>
    <dbReference type="NCBI Taxonomy" id="153914"/>
    <lineage>
        <taxon>Eukaryota</taxon>
        <taxon>Fungi</taxon>
        <taxon>Dikarya</taxon>
        <taxon>Basidiomycota</taxon>
        <taxon>Agaricomycotina</taxon>
        <taxon>Agaricomycetes</taxon>
        <taxon>Agaricomycetidae</taxon>
        <taxon>Agaricales</taxon>
        <taxon>Marasmiineae</taxon>
        <taxon>Physalacriaceae</taxon>
        <taxon>Armillaria</taxon>
    </lineage>
</organism>
<feature type="region of interest" description="Disordered" evidence="1">
    <location>
        <begin position="337"/>
        <end position="359"/>
    </location>
</feature>
<dbReference type="AlphaFoldDB" id="A0AA39NU40"/>
<dbReference type="EMBL" id="JAUEPR010000046">
    <property type="protein sequence ID" value="KAK0471858.1"/>
    <property type="molecule type" value="Genomic_DNA"/>
</dbReference>
<protein>
    <submittedName>
        <fullName evidence="2">Uncharacterized protein</fullName>
    </submittedName>
</protein>
<accession>A0AA39NU40</accession>
<evidence type="ECO:0000313" key="3">
    <source>
        <dbReference type="Proteomes" id="UP001175227"/>
    </source>
</evidence>
<evidence type="ECO:0000256" key="1">
    <source>
        <dbReference type="SAM" id="MobiDB-lite"/>
    </source>
</evidence>
<comment type="caution">
    <text evidence="2">The sequence shown here is derived from an EMBL/GenBank/DDBJ whole genome shotgun (WGS) entry which is preliminary data.</text>
</comment>
<name>A0AA39NU40_9AGAR</name>
<sequence length="718" mass="82195">MSSSSNAPMQVARVEGNVYSTASPYSHSQLLPEWPQISQKLNPNTAKYEDMNQFRWASNKLLHMMLVPTWRPFYGPLFERLFLLDHDLPTQLINAEAGAWILDEEIRVEWITLEKHLRALLSACLHLSTAPLPKLWQPWSYPQRFGYRHSHSTRCWAAIAVLRSRDAFVPLMAAVGFGIYLMKWQEREVNGFEWRKWLLEKATTIHAQWLAHVENSVICDREVCRVGGIIDYATCEFLPFVPDLIYMFPRMPLYINWGPDRPLIVPLYLPVPHYDDFKTPLPLDEVAIVPVPEHDSSLPAVEMICRDFPPVEKYSRQRAGEDWKSFFACRDAENAKRAEKETENAQQERQQRIDHAAKQTVPGRKGARVFYWDEEDGFLIHRLEAGKIMIGIGVELDPQDEPTYISGDDNSDYDGEDHYFPLYDDHDKVPDHAEGPYSSSADLERVHGIELVHPTEPENSSVLVERPQDTLDDMVYYRFGYIAPVVTVPKPSTVPEMHHVRKFVAVQDSHERVETSSIVPYYGLLGCRPTDYKPDRLEFAMYQALCKGFLRSQQGRAALLAGGILGRIAQDFIPNDEVYLGPSSDVLKCGVCFVADGESTPIFWDNALTDDEIDLLCRRLQNRDSRNGNEPQLLIRVSGSPNLLLGKPQGLTSGFWSSDCESWYQGHLNEINSPNPVLRTTNQWRHSLRFLKRSQKVAQVNERLAAEYLQNIGTFSTS</sequence>
<reference evidence="2" key="1">
    <citation type="submission" date="2023-06" db="EMBL/GenBank/DDBJ databases">
        <authorList>
            <consortium name="Lawrence Berkeley National Laboratory"/>
            <person name="Ahrendt S."/>
            <person name="Sahu N."/>
            <person name="Indic B."/>
            <person name="Wong-Bajracharya J."/>
            <person name="Merenyi Z."/>
            <person name="Ke H.-M."/>
            <person name="Monk M."/>
            <person name="Kocsube S."/>
            <person name="Drula E."/>
            <person name="Lipzen A."/>
            <person name="Balint B."/>
            <person name="Henrissat B."/>
            <person name="Andreopoulos B."/>
            <person name="Martin F.M."/>
            <person name="Harder C.B."/>
            <person name="Rigling D."/>
            <person name="Ford K.L."/>
            <person name="Foster G.D."/>
            <person name="Pangilinan J."/>
            <person name="Papanicolaou A."/>
            <person name="Barry K."/>
            <person name="LaButti K."/>
            <person name="Viragh M."/>
            <person name="Koriabine M."/>
            <person name="Yan M."/>
            <person name="Riley R."/>
            <person name="Champramary S."/>
            <person name="Plett K.L."/>
            <person name="Tsai I.J."/>
            <person name="Slot J."/>
            <person name="Sipos G."/>
            <person name="Plett J."/>
            <person name="Nagy L.G."/>
            <person name="Grigoriev I.V."/>
        </authorList>
    </citation>
    <scope>NUCLEOTIDE SEQUENCE</scope>
    <source>
        <strain evidence="2">ICMP 16352</strain>
    </source>
</reference>
<keyword evidence="3" id="KW-1185">Reference proteome</keyword>